<feature type="domain" description="MACPF" evidence="1">
    <location>
        <begin position="294"/>
        <end position="451"/>
    </location>
</feature>
<proteinExistence type="predicted"/>
<evidence type="ECO:0000313" key="3">
    <source>
        <dbReference type="Proteomes" id="UP000326532"/>
    </source>
</evidence>
<protein>
    <recommendedName>
        <fullName evidence="1">MACPF domain-containing protein</fullName>
    </recommendedName>
</protein>
<accession>A0A5N6DG78</accession>
<dbReference type="AlphaFoldDB" id="A0A5N6DG78"/>
<sequence length="732" mass="81872">MSAFHLFNVKTVDKTGEAKLTNRINIEAEIKQTATLHDIRQLLVSAKKLDSAKARFAFCGKDGARVGDDFRWSLYEALVAGSSDLDSKVKLPTDTLVHDLCFESPENTSKEKSLSKQAQDLLDSKLDMDLVKNKPELITATLKELASTYKHDNFKAAAGGDVVTASSLSQEDWETVVRNTQYLNGYRVVFSNLENGTRAFKRLDKAPFSAFSTAPRKIFSYEKADKSIQVEGEYRIPRYVVTDDSYVNVFETASSLSESVASSSFSQMDIEASAGGSLFGASLSVKGGFSQNESQALATSSSKSARSMNITYNFPRAILHLDSRSLELTEECKTALQGVKDPDSLIKFHQDFGHFFATNVELGGKLFASEQFTSEESAKAEEKANAMKASASASFSYGTFSASASYSQEKQAKAANNFSSSRMTNNLTWEARGGDTILCNDPPNWCPTVKPFTNWRVINQKDVMALGDLIGTFQDYKHIPSHFEEIRKGSRQSVPCRFRLRANKQDDVGDDEFYGVRKNEANKKLEPYLQKYMLQLVADYAEKEMMEKVSTTGSWSMFDLGRYPALEFYRAFEERVKGEGFTDNFKEYVGIDKIDNHNAGCDFEVQVVTELNAKPMLQLNVPYLIHVPKRKTYLAADTSGSYKDRFFGYMFYARQSRASKFMFRKVGDRGRTGPVDNKMEVELAWCNDAGEPVAVVQRFEGDQSTLVLSKYGTSNASSFSVEHNAILEYIQD</sequence>
<dbReference type="EMBL" id="ML734983">
    <property type="protein sequence ID" value="KAB8204124.1"/>
    <property type="molecule type" value="Genomic_DNA"/>
</dbReference>
<dbReference type="OMA" id="NWRVINQ"/>
<dbReference type="Pfam" id="PF01823">
    <property type="entry name" value="MACPF"/>
    <property type="match status" value="1"/>
</dbReference>
<dbReference type="Proteomes" id="UP000326532">
    <property type="component" value="Unassembled WGS sequence"/>
</dbReference>
<reference evidence="2 3" key="1">
    <citation type="submission" date="2019-04" db="EMBL/GenBank/DDBJ databases">
        <title>Fungal friends and foes A comparative genomics study of 23 Aspergillus species from section Flavi.</title>
        <authorList>
            <consortium name="DOE Joint Genome Institute"/>
            <person name="Kjaerbolling I."/>
            <person name="Vesth T.C."/>
            <person name="Frisvad J.C."/>
            <person name="Nybo J.L."/>
            <person name="Theobald S."/>
            <person name="Kildgaard S."/>
            <person name="Petersen T.I."/>
            <person name="Kuo A."/>
            <person name="Sato A."/>
            <person name="Lyhne E.K."/>
            <person name="Kogle M.E."/>
            <person name="Wiebenga A."/>
            <person name="Kun R.S."/>
            <person name="Lubbers R.J."/>
            <person name="Makela M.R."/>
            <person name="Barry K."/>
            <person name="Chovatia M."/>
            <person name="Clum A."/>
            <person name="Daum C."/>
            <person name="Haridas S."/>
            <person name="He G."/>
            <person name="LaButti K."/>
            <person name="Lipzen A."/>
            <person name="Mondo S."/>
            <person name="Pangilinan J."/>
            <person name="Riley R."/>
            <person name="Salamov A."/>
            <person name="Simmons B.A."/>
            <person name="Magnuson J.K."/>
            <person name="Henrissat B."/>
            <person name="Mortensen U.H."/>
            <person name="Larsen T.O."/>
            <person name="De vries R.P."/>
            <person name="Grigoriev I.V."/>
            <person name="Machida M."/>
            <person name="Baker S.E."/>
            <person name="Andersen M.R."/>
        </authorList>
    </citation>
    <scope>NUCLEOTIDE SEQUENCE [LARGE SCALE GENOMIC DNA]</scope>
    <source>
        <strain evidence="2 3">CBS 117618</strain>
    </source>
</reference>
<organism evidence="2 3">
    <name type="scientific">Aspergillus parasiticus</name>
    <dbReference type="NCBI Taxonomy" id="5067"/>
    <lineage>
        <taxon>Eukaryota</taxon>
        <taxon>Fungi</taxon>
        <taxon>Dikarya</taxon>
        <taxon>Ascomycota</taxon>
        <taxon>Pezizomycotina</taxon>
        <taxon>Eurotiomycetes</taxon>
        <taxon>Eurotiomycetidae</taxon>
        <taxon>Eurotiales</taxon>
        <taxon>Aspergillaceae</taxon>
        <taxon>Aspergillus</taxon>
        <taxon>Aspergillus subgen. Circumdati</taxon>
    </lineage>
</organism>
<dbReference type="InterPro" id="IPR020864">
    <property type="entry name" value="MACPF"/>
</dbReference>
<keyword evidence="3" id="KW-1185">Reference proteome</keyword>
<evidence type="ECO:0000313" key="2">
    <source>
        <dbReference type="EMBL" id="KAB8204124.1"/>
    </source>
</evidence>
<gene>
    <name evidence="2" type="ORF">BDV34DRAFT_121312</name>
</gene>
<evidence type="ECO:0000259" key="1">
    <source>
        <dbReference type="Pfam" id="PF01823"/>
    </source>
</evidence>
<name>A0A5N6DG78_ASPPA</name>
<dbReference type="VEuPathDB" id="FungiDB:BDV34DRAFT_121312"/>